<feature type="region of interest" description="Disordered" evidence="3">
    <location>
        <begin position="609"/>
        <end position="631"/>
    </location>
</feature>
<dbReference type="Gene3D" id="2.60.40.420">
    <property type="entry name" value="Cupredoxins - blue copper proteins"/>
    <property type="match status" value="3"/>
</dbReference>
<dbReference type="CDD" id="cd13866">
    <property type="entry name" value="CuRO_2_BOD"/>
    <property type="match status" value="1"/>
</dbReference>
<dbReference type="InterPro" id="IPR011706">
    <property type="entry name" value="Cu-oxidase_C"/>
</dbReference>
<dbReference type="Proteomes" id="UP000624244">
    <property type="component" value="Unassembled WGS sequence"/>
</dbReference>
<evidence type="ECO:0000256" key="4">
    <source>
        <dbReference type="SAM" id="SignalP"/>
    </source>
</evidence>
<protein>
    <recommendedName>
        <fullName evidence="9">Bilirubin oxidase</fullName>
    </recommendedName>
</protein>
<feature type="signal peptide" evidence="4">
    <location>
        <begin position="1"/>
        <end position="21"/>
    </location>
</feature>
<feature type="domain" description="Plastocyanin-like" evidence="6">
    <location>
        <begin position="113"/>
        <end position="221"/>
    </location>
</feature>
<dbReference type="PANTHER" id="PTHR48267">
    <property type="entry name" value="CUPREDOXIN SUPERFAMILY PROTEIN"/>
    <property type="match status" value="1"/>
</dbReference>
<proteinExistence type="inferred from homology"/>
<dbReference type="InterPro" id="IPR045087">
    <property type="entry name" value="Cu-oxidase_fam"/>
</dbReference>
<evidence type="ECO:0000313" key="8">
    <source>
        <dbReference type="Proteomes" id="UP000624244"/>
    </source>
</evidence>
<name>A0A8H6DW32_COCSA</name>
<dbReference type="AlphaFoldDB" id="A0A8H6DW32"/>
<gene>
    <name evidence="7" type="ORF">GGP41_010285</name>
</gene>
<evidence type="ECO:0000256" key="2">
    <source>
        <dbReference type="ARBA" id="ARBA00023008"/>
    </source>
</evidence>
<evidence type="ECO:0008006" key="9">
    <source>
        <dbReference type="Google" id="ProtNLM"/>
    </source>
</evidence>
<evidence type="ECO:0000256" key="3">
    <source>
        <dbReference type="SAM" id="MobiDB-lite"/>
    </source>
</evidence>
<keyword evidence="4" id="KW-0732">Signal</keyword>
<feature type="compositionally biased region" description="Basic and acidic residues" evidence="3">
    <location>
        <begin position="609"/>
        <end position="619"/>
    </location>
</feature>
<accession>A0A8H6DW32</accession>
<dbReference type="Pfam" id="PF07731">
    <property type="entry name" value="Cu-oxidase_2"/>
    <property type="match status" value="1"/>
</dbReference>
<dbReference type="PANTHER" id="PTHR48267:SF1">
    <property type="entry name" value="BILIRUBIN OXIDASE"/>
    <property type="match status" value="1"/>
</dbReference>
<sequence>MVSKYLFSALQLASLVKGIYGQVEVLAERPAKYVDDTPEAEKVALASIVEDDPADVVTLMAKDWESPEYPLIFGKALPIPPAKQPKYKFTNPVTGKEIWYYEIVIKPFTQQVYPSLRPARLVGYDGISPGPTIIVPRGTESVVRFVNQGDRESSIHLHGSPSRAPFDGWAEDLIQRGQYKDYYYPNNQAARFLWYHDHAMHFTAENAYFGQAGAYLITDPAEDALGLPSGYGKYDIPLVLSSKYYNADGTLQSSLGEDKSLWGDIIHVNGQPWPFLSVEPRKYRLRFLNAAVSRNFALYFVKADATATRLPFQVIASDAGLLTHPVQTSDMYVAAAERYEIVFDFAPFAGQAIDLKNFAKANGVGTDDDYANTDKVMRFRVSSAAVVDNSVVPAQLSTIQFPADKTSIDHHFRFHRTNSEWRINGIGFADVQNRILAKVPRGTVELWELENSSGGWSHPIHVHLVDFRVVARYGSESTRGVMPYEEAGLKDVVWLGRHETVLVEAHYAPWDGVYMFHCHNLIHEDQDMMAAFDVTKLQNFGYNETTDFHDPEDARWSARPFNVADLNGQSGLFSEASIKARVNELALEQPYSELDKVTASLEEYYKKNQKRQEECKDRPAGPIPRYRRFQV</sequence>
<feature type="chain" id="PRO_5034705383" description="Bilirubin oxidase" evidence="4">
    <location>
        <begin position="22"/>
        <end position="631"/>
    </location>
</feature>
<dbReference type="EMBL" id="WNKQ01000006">
    <property type="protein sequence ID" value="KAF5850606.1"/>
    <property type="molecule type" value="Genomic_DNA"/>
</dbReference>
<evidence type="ECO:0000256" key="1">
    <source>
        <dbReference type="ARBA" id="ARBA00010609"/>
    </source>
</evidence>
<dbReference type="SUPFAM" id="SSF49503">
    <property type="entry name" value="Cupredoxins"/>
    <property type="match status" value="3"/>
</dbReference>
<evidence type="ECO:0000259" key="6">
    <source>
        <dbReference type="Pfam" id="PF07732"/>
    </source>
</evidence>
<comment type="caution">
    <text evidence="7">The sequence shown here is derived from an EMBL/GenBank/DDBJ whole genome shotgun (WGS) entry which is preliminary data.</text>
</comment>
<keyword evidence="2" id="KW-0186">Copper</keyword>
<reference evidence="7" key="1">
    <citation type="submission" date="2019-11" db="EMBL/GenBank/DDBJ databases">
        <title>Bipolaris sorokiniana Genome sequencing.</title>
        <authorList>
            <person name="Wang H."/>
        </authorList>
    </citation>
    <scope>NUCLEOTIDE SEQUENCE</scope>
</reference>
<dbReference type="CDD" id="cd13889">
    <property type="entry name" value="CuRO_3_BOD"/>
    <property type="match status" value="1"/>
</dbReference>
<feature type="domain" description="Plastocyanin-like" evidence="5">
    <location>
        <begin position="411"/>
        <end position="535"/>
    </location>
</feature>
<evidence type="ECO:0000259" key="5">
    <source>
        <dbReference type="Pfam" id="PF07731"/>
    </source>
</evidence>
<dbReference type="InterPro" id="IPR008972">
    <property type="entry name" value="Cupredoxin"/>
</dbReference>
<dbReference type="Pfam" id="PF07732">
    <property type="entry name" value="Cu-oxidase_3"/>
    <property type="match status" value="1"/>
</dbReference>
<evidence type="ECO:0000313" key="7">
    <source>
        <dbReference type="EMBL" id="KAF5850606.1"/>
    </source>
</evidence>
<dbReference type="GO" id="GO:0016491">
    <property type="term" value="F:oxidoreductase activity"/>
    <property type="evidence" value="ECO:0007669"/>
    <property type="project" value="InterPro"/>
</dbReference>
<comment type="similarity">
    <text evidence="1">Belongs to the multicopper oxidase family.</text>
</comment>
<dbReference type="GO" id="GO:0005507">
    <property type="term" value="F:copper ion binding"/>
    <property type="evidence" value="ECO:0007669"/>
    <property type="project" value="InterPro"/>
</dbReference>
<dbReference type="InterPro" id="IPR011707">
    <property type="entry name" value="Cu-oxidase-like_N"/>
</dbReference>
<organism evidence="7 8">
    <name type="scientific">Cochliobolus sativus</name>
    <name type="common">Common root rot and spot blotch fungus</name>
    <name type="synonym">Bipolaris sorokiniana</name>
    <dbReference type="NCBI Taxonomy" id="45130"/>
    <lineage>
        <taxon>Eukaryota</taxon>
        <taxon>Fungi</taxon>
        <taxon>Dikarya</taxon>
        <taxon>Ascomycota</taxon>
        <taxon>Pezizomycotina</taxon>
        <taxon>Dothideomycetes</taxon>
        <taxon>Pleosporomycetidae</taxon>
        <taxon>Pleosporales</taxon>
        <taxon>Pleosporineae</taxon>
        <taxon>Pleosporaceae</taxon>
        <taxon>Bipolaris</taxon>
    </lineage>
</organism>